<protein>
    <recommendedName>
        <fullName evidence="1">2EXR domain-containing protein</fullName>
    </recommendedName>
</protein>
<dbReference type="Proteomes" id="UP000006753">
    <property type="component" value="Unassembled WGS sequence"/>
</dbReference>
<dbReference type="InParanoid" id="K1WNU0"/>
<evidence type="ECO:0000313" key="3">
    <source>
        <dbReference type="Proteomes" id="UP000006753"/>
    </source>
</evidence>
<dbReference type="Pfam" id="PF20150">
    <property type="entry name" value="2EXR"/>
    <property type="match status" value="1"/>
</dbReference>
<feature type="domain" description="2EXR" evidence="1">
    <location>
        <begin position="44"/>
        <end position="160"/>
    </location>
</feature>
<dbReference type="InterPro" id="IPR045518">
    <property type="entry name" value="2EXR"/>
</dbReference>
<keyword evidence="3" id="KW-1185">Reference proteome</keyword>
<gene>
    <name evidence="2" type="ORF">MBM_07332</name>
</gene>
<name>K1WNU0_MARBU</name>
<dbReference type="EMBL" id="JH921445">
    <property type="protein sequence ID" value="EKD14611.1"/>
    <property type="molecule type" value="Genomic_DNA"/>
</dbReference>
<dbReference type="OrthoDB" id="3561583at2759"/>
<reference evidence="2 3" key="1">
    <citation type="journal article" date="2012" name="BMC Genomics">
        <title>Sequencing the genome of Marssonina brunnea reveals fungus-poplar co-evolution.</title>
        <authorList>
            <person name="Zhu S."/>
            <person name="Cao Y.-Z."/>
            <person name="Jiang C."/>
            <person name="Tan B.-Y."/>
            <person name="Wang Z."/>
            <person name="Feng S."/>
            <person name="Zhang L."/>
            <person name="Su X.-H."/>
            <person name="Brejova B."/>
            <person name="Vinar T."/>
            <person name="Xu M."/>
            <person name="Wang M.-X."/>
            <person name="Zhang S.-G."/>
            <person name="Huang M.-R."/>
            <person name="Wu R."/>
            <person name="Zhou Y."/>
        </authorList>
    </citation>
    <scope>NUCLEOTIDE SEQUENCE [LARGE SCALE GENOMIC DNA]</scope>
    <source>
        <strain evidence="2 3">MB_m1</strain>
    </source>
</reference>
<dbReference type="HOGENOM" id="CLU_1250902_0_0_1"/>
<dbReference type="KEGG" id="mbe:MBM_07332"/>
<proteinExistence type="predicted"/>
<evidence type="ECO:0000313" key="2">
    <source>
        <dbReference type="EMBL" id="EKD14611.1"/>
    </source>
</evidence>
<sequence>MAAPISGSECFLEPANEAREEGAVVVQTTKTASQARADEEEVTFKHFPKLPAELRLRIWKVFSPLSTIHLIEFKHLYSYFIRAPESNEWMLRVPEQDTTLLGIWRETRYEATKHYRMIQGHGDGILQAFRPVRKCALVFRYRTIFRSPTRFSNWFNAHIDEVIGSVKHMVLEQKKSEGSLFNLDADFVDKRFANVDWRRLSCLESLDIAYLYSTRQLLLAI</sequence>
<accession>K1WNU0</accession>
<evidence type="ECO:0000259" key="1">
    <source>
        <dbReference type="Pfam" id="PF20150"/>
    </source>
</evidence>
<organism evidence="2 3">
    <name type="scientific">Marssonina brunnea f. sp. multigermtubi (strain MB_m1)</name>
    <name type="common">Marssonina leaf spot fungus</name>
    <dbReference type="NCBI Taxonomy" id="1072389"/>
    <lineage>
        <taxon>Eukaryota</taxon>
        <taxon>Fungi</taxon>
        <taxon>Dikarya</taxon>
        <taxon>Ascomycota</taxon>
        <taxon>Pezizomycotina</taxon>
        <taxon>Leotiomycetes</taxon>
        <taxon>Helotiales</taxon>
        <taxon>Drepanopezizaceae</taxon>
        <taxon>Drepanopeziza</taxon>
    </lineage>
</organism>
<dbReference type="AlphaFoldDB" id="K1WNU0"/>